<evidence type="ECO:0000313" key="1">
    <source>
        <dbReference type="EMBL" id="KXB01324.1"/>
    </source>
</evidence>
<dbReference type="Gene3D" id="3.40.50.300">
    <property type="entry name" value="P-loop containing nucleotide triphosphate hydrolases"/>
    <property type="match status" value="1"/>
</dbReference>
<dbReference type="AlphaFoldDB" id="A0A133V4F4"/>
<sequence>MNRVRRVTQISEVGSGWRNDPFSENGFTDLMYYHHSKDKLESNPALREFRSNLLKSIAKKWSVRPEEVRKNMDLRSKMQRKLVETAEETKQFDLLEAEKVVQSNLAFHRFLEEELEGGRIRHDRIFERWKSWLDGIKNEC</sequence>
<comment type="caution">
    <text evidence="1">The sequence shown here is derived from an EMBL/GenBank/DDBJ whole genome shotgun (WGS) entry which is preliminary data.</text>
</comment>
<dbReference type="Proteomes" id="UP000070400">
    <property type="component" value="Unassembled WGS sequence"/>
</dbReference>
<dbReference type="EMBL" id="LHXX01000055">
    <property type="protein sequence ID" value="KXB01324.1"/>
    <property type="molecule type" value="Genomic_DNA"/>
</dbReference>
<evidence type="ECO:0000313" key="2">
    <source>
        <dbReference type="Proteomes" id="UP000070400"/>
    </source>
</evidence>
<reference evidence="1 2" key="1">
    <citation type="journal article" date="2016" name="Sci. Rep.">
        <title>Metabolic traits of an uncultured archaeal lineage -MSBL1- from brine pools of the Red Sea.</title>
        <authorList>
            <person name="Mwirichia R."/>
            <person name="Alam I."/>
            <person name="Rashid M."/>
            <person name="Vinu M."/>
            <person name="Ba-Alawi W."/>
            <person name="Anthony Kamau A."/>
            <person name="Kamanda Ngugi D."/>
            <person name="Goker M."/>
            <person name="Klenk H.P."/>
            <person name="Bajic V."/>
            <person name="Stingl U."/>
        </authorList>
    </citation>
    <scope>NUCLEOTIDE SEQUENCE [LARGE SCALE GENOMIC DNA]</scope>
    <source>
        <strain evidence="1">SCGC-AAA261D19</strain>
    </source>
</reference>
<organism evidence="1 2">
    <name type="scientific">candidate division MSBL1 archaeon SCGC-AAA261D19</name>
    <dbReference type="NCBI Taxonomy" id="1698273"/>
    <lineage>
        <taxon>Archaea</taxon>
        <taxon>Methanobacteriati</taxon>
        <taxon>Methanobacteriota</taxon>
        <taxon>candidate division MSBL1</taxon>
    </lineage>
</organism>
<dbReference type="InterPro" id="IPR027417">
    <property type="entry name" value="P-loop_NTPase"/>
</dbReference>
<keyword evidence="2" id="KW-1185">Reference proteome</keyword>
<accession>A0A133V4F4</accession>
<protein>
    <submittedName>
        <fullName evidence="1">Uncharacterized protein</fullName>
    </submittedName>
</protein>
<proteinExistence type="predicted"/>
<gene>
    <name evidence="1" type="ORF">AKJ43_03455</name>
</gene>
<name>A0A133V4F4_9EURY</name>